<dbReference type="EMBL" id="QHBU01000195">
    <property type="protein sequence ID" value="PZR79689.1"/>
    <property type="molecule type" value="Genomic_DNA"/>
</dbReference>
<evidence type="ECO:0000259" key="2">
    <source>
        <dbReference type="Pfam" id="PF01814"/>
    </source>
</evidence>
<protein>
    <submittedName>
        <fullName evidence="3">Cation-binding protein</fullName>
    </submittedName>
</protein>
<gene>
    <name evidence="3" type="ORF">DLM65_10100</name>
</gene>
<accession>A0A2W5Z2W9</accession>
<evidence type="ECO:0000313" key="4">
    <source>
        <dbReference type="Proteomes" id="UP000248724"/>
    </source>
</evidence>
<dbReference type="InterPro" id="IPR012312">
    <property type="entry name" value="Hemerythrin-like"/>
</dbReference>
<dbReference type="Proteomes" id="UP000248724">
    <property type="component" value="Unassembled WGS sequence"/>
</dbReference>
<evidence type="ECO:0000256" key="1">
    <source>
        <dbReference type="SAM" id="MobiDB-lite"/>
    </source>
</evidence>
<reference evidence="3 4" key="1">
    <citation type="journal article" date="2017" name="Nature">
        <title>Atmospheric trace gases support primary production in Antarctic desert surface soil.</title>
        <authorList>
            <person name="Ji M."/>
            <person name="Greening C."/>
            <person name="Vanwonterghem I."/>
            <person name="Carere C.R."/>
            <person name="Bay S.K."/>
            <person name="Steen J.A."/>
            <person name="Montgomery K."/>
            <person name="Lines T."/>
            <person name="Beardall J."/>
            <person name="van Dorst J."/>
            <person name="Snape I."/>
            <person name="Stott M.B."/>
            <person name="Hugenholtz P."/>
            <person name="Ferrari B.C."/>
        </authorList>
    </citation>
    <scope>NUCLEOTIDE SEQUENCE [LARGE SCALE GENOMIC DNA]</scope>
    <source>
        <strain evidence="3">RRmetagenome_bin12</strain>
    </source>
</reference>
<evidence type="ECO:0000313" key="3">
    <source>
        <dbReference type="EMBL" id="PZR79689.1"/>
    </source>
</evidence>
<dbReference type="Gene3D" id="1.20.120.520">
    <property type="entry name" value="nmb1532 protein domain like"/>
    <property type="match status" value="1"/>
</dbReference>
<feature type="domain" description="Hemerythrin-like" evidence="2">
    <location>
        <begin position="3"/>
        <end position="122"/>
    </location>
</feature>
<dbReference type="PANTHER" id="PTHR35585:SF1">
    <property type="entry name" value="HHE DOMAIN PROTEIN (AFU_ORTHOLOGUE AFUA_4G00730)"/>
    <property type="match status" value="1"/>
</dbReference>
<feature type="compositionally biased region" description="Basic and acidic residues" evidence="1">
    <location>
        <begin position="152"/>
        <end position="177"/>
    </location>
</feature>
<comment type="caution">
    <text evidence="3">The sequence shown here is derived from an EMBL/GenBank/DDBJ whole genome shotgun (WGS) entry which is preliminary data.</text>
</comment>
<name>A0A2W5Z2W9_9BACT</name>
<sequence length="177" mass="20601">MDAIELLIEDHRTVKDLFGRFDRSVRSQTLRRLADQIVRELSVHAAIEEAKLYPIVRKELDGGEFLYTKSREEHQQMDVILADLDEGLEEAHTPAFAAHIASLRREVERHVEEEERRIFPLLRRAISETRLDRLGMELKRAKAVAPTRPRRHQSEVRMVTEKRSSEADKGRDLVKGD</sequence>
<dbReference type="Pfam" id="PF01814">
    <property type="entry name" value="Hemerythrin"/>
    <property type="match status" value="1"/>
</dbReference>
<dbReference type="AlphaFoldDB" id="A0A2W5Z2W9"/>
<dbReference type="PANTHER" id="PTHR35585">
    <property type="entry name" value="HHE DOMAIN PROTEIN (AFU_ORTHOLOGUE AFUA_4G00730)"/>
    <property type="match status" value="1"/>
</dbReference>
<organism evidence="3 4">
    <name type="scientific">Candidatus Aeolococcus gillhamiae</name>
    <dbReference type="NCBI Taxonomy" id="3127015"/>
    <lineage>
        <taxon>Bacteria</taxon>
        <taxon>Bacillati</taxon>
        <taxon>Candidatus Dormiibacterota</taxon>
        <taxon>Candidatus Dormibacteria</taxon>
        <taxon>Candidatus Aeolococcales</taxon>
        <taxon>Candidatus Aeolococcaceae</taxon>
        <taxon>Candidatus Aeolococcus</taxon>
    </lineage>
</organism>
<feature type="region of interest" description="Disordered" evidence="1">
    <location>
        <begin position="142"/>
        <end position="177"/>
    </location>
</feature>
<proteinExistence type="predicted"/>